<sequence length="620" mass="69345">MQNPELPVAAFIAAFLVLIPFPWHWRARNVATCAMMIWLFTVNFIYGVNSLIFANTFRIKAVIWCDIATKIIVGASYALPLCTMCICKYLEAVSSNRKAAFDHSDKRRRIIFESIMCFGVPMVFMALHYIVQGHRFDIFEGFGCQATVFISLPAVLLIWFPQLLFSVLTLIYAALALHHFIRRRITFAAHLQNSNSALTPNRYLRLIAMSITEMLYGSALTSLNLYNNTVNGLRPYKSWEDVHFGFGRIDTYAKILYPQKFYQLMLLFWWTMPITAVIFFVFFGFGEEAKKEYGKLWAWIRRNVLRRKDSEKAKMIPLSGSNHQKFPKPLRLSTLGSLALSTTRPTASTANSDLEKGTPPAYTASSTNSSFPRTPIKRDPDSFSISTLSYYGGAIDSAPAPEHESSRVMVRVGLPATPRPMYSLNAPNTNPSTRSCPSTFPRSIGSTESLPACIQISPASSPSHSPSSSYENLTITTSDSHYATAPSSGSFLTTKPSTTFTLRSIPSVERIYLVSSPSGSRPQRVRSLTPAPFSDLQEIPSEPEDDERSFYSQSQSQSTVSSRRPSFTEDGHDDETVQCEDRPHLDVVNALGHSNTPSYSQRGLMDAIRVTVHTETRHGA</sequence>
<evidence type="ECO:0000313" key="1">
    <source>
        <dbReference type="EMBL" id="KAG9217541.1"/>
    </source>
</evidence>
<evidence type="ECO:0000313" key="2">
    <source>
        <dbReference type="Proteomes" id="UP000824881"/>
    </source>
</evidence>
<reference evidence="1 2" key="1">
    <citation type="journal article" date="2021" name="Appl. Environ. Microbiol.">
        <title>Genetic linkage and physical mapping for an oyster mushroom Pleurotus cornucopiae and QTL analysis for the trait cap color.</title>
        <authorList>
            <person name="Zhang Y."/>
            <person name="Gao W."/>
            <person name="Sonnenberg A."/>
            <person name="Chen Q."/>
            <person name="Zhang J."/>
            <person name="Huang C."/>
        </authorList>
    </citation>
    <scope>NUCLEOTIDE SEQUENCE [LARGE SCALE GENOMIC DNA]</scope>
    <source>
        <strain evidence="1">CCMSSC00406</strain>
    </source>
</reference>
<comment type="caution">
    <text evidence="1">The sequence shown here is derived from an EMBL/GenBank/DDBJ whole genome shotgun (WGS) entry which is preliminary data.</text>
</comment>
<proteinExistence type="predicted"/>
<accession>A0ACB7II15</accession>
<dbReference type="Proteomes" id="UP000824881">
    <property type="component" value="Unassembled WGS sequence"/>
</dbReference>
<gene>
    <name evidence="1" type="ORF">CCMSSC00406_0008468</name>
</gene>
<protein>
    <submittedName>
        <fullName evidence="1">Uncharacterized protein</fullName>
    </submittedName>
</protein>
<keyword evidence="2" id="KW-1185">Reference proteome</keyword>
<organism evidence="1 2">
    <name type="scientific">Pleurotus cornucopiae</name>
    <name type="common">Cornucopia mushroom</name>
    <dbReference type="NCBI Taxonomy" id="5321"/>
    <lineage>
        <taxon>Eukaryota</taxon>
        <taxon>Fungi</taxon>
        <taxon>Dikarya</taxon>
        <taxon>Basidiomycota</taxon>
        <taxon>Agaricomycotina</taxon>
        <taxon>Agaricomycetes</taxon>
        <taxon>Agaricomycetidae</taxon>
        <taxon>Agaricales</taxon>
        <taxon>Pleurotineae</taxon>
        <taxon>Pleurotaceae</taxon>
        <taxon>Pleurotus</taxon>
    </lineage>
</organism>
<name>A0ACB7II15_PLECO</name>
<dbReference type="EMBL" id="WQMT02000011">
    <property type="protein sequence ID" value="KAG9217541.1"/>
    <property type="molecule type" value="Genomic_DNA"/>
</dbReference>